<dbReference type="InterPro" id="IPR021109">
    <property type="entry name" value="Peptidase_aspartic_dom_sf"/>
</dbReference>
<sequence>LIDTGAQISLIHPRLIDKYKIPTISLPRPIPVRNVDGTMNKGGTIEKRVEGNLLIGGLSMPTNLYVANTGSNDVILGLPFLRETQPTFYWETEQMKWNNKVIEDLRKKREEQEKNPP</sequence>
<gene>
    <name evidence="1" type="ORF">CERSUDRAFT_25706</name>
</gene>
<keyword evidence="2" id="KW-1185">Reference proteome</keyword>
<dbReference type="Proteomes" id="UP000016930">
    <property type="component" value="Unassembled WGS sequence"/>
</dbReference>
<organism evidence="1 2">
    <name type="scientific">Ceriporiopsis subvermispora (strain B)</name>
    <name type="common">White-rot fungus</name>
    <name type="synonym">Gelatoporia subvermispora</name>
    <dbReference type="NCBI Taxonomy" id="914234"/>
    <lineage>
        <taxon>Eukaryota</taxon>
        <taxon>Fungi</taxon>
        <taxon>Dikarya</taxon>
        <taxon>Basidiomycota</taxon>
        <taxon>Agaricomycotina</taxon>
        <taxon>Agaricomycetes</taxon>
        <taxon>Polyporales</taxon>
        <taxon>Gelatoporiaceae</taxon>
        <taxon>Gelatoporia</taxon>
    </lineage>
</organism>
<dbReference type="STRING" id="914234.M2QM22"/>
<protein>
    <recommendedName>
        <fullName evidence="3">Peptidase A2 domain-containing protein</fullName>
    </recommendedName>
</protein>
<dbReference type="EMBL" id="KB445807">
    <property type="protein sequence ID" value="EMD33220.1"/>
    <property type="molecule type" value="Genomic_DNA"/>
</dbReference>
<dbReference type="OrthoDB" id="2802569at2759"/>
<dbReference type="Gene3D" id="2.40.70.10">
    <property type="entry name" value="Acid Proteases"/>
    <property type="match status" value="1"/>
</dbReference>
<accession>M2QM22</accession>
<evidence type="ECO:0000313" key="2">
    <source>
        <dbReference type="Proteomes" id="UP000016930"/>
    </source>
</evidence>
<reference evidence="1 2" key="1">
    <citation type="journal article" date="2012" name="Proc. Natl. Acad. Sci. U.S.A.">
        <title>Comparative genomics of Ceriporiopsis subvermispora and Phanerochaete chrysosporium provide insight into selective ligninolysis.</title>
        <authorList>
            <person name="Fernandez-Fueyo E."/>
            <person name="Ruiz-Duenas F.J."/>
            <person name="Ferreira P."/>
            <person name="Floudas D."/>
            <person name="Hibbett D.S."/>
            <person name="Canessa P."/>
            <person name="Larrondo L.F."/>
            <person name="James T.Y."/>
            <person name="Seelenfreund D."/>
            <person name="Lobos S."/>
            <person name="Polanco R."/>
            <person name="Tello M."/>
            <person name="Honda Y."/>
            <person name="Watanabe T."/>
            <person name="Watanabe T."/>
            <person name="Ryu J.S."/>
            <person name="Kubicek C.P."/>
            <person name="Schmoll M."/>
            <person name="Gaskell J."/>
            <person name="Hammel K.E."/>
            <person name="St John F.J."/>
            <person name="Vanden Wymelenberg A."/>
            <person name="Sabat G."/>
            <person name="Splinter BonDurant S."/>
            <person name="Syed K."/>
            <person name="Yadav J.S."/>
            <person name="Doddapaneni H."/>
            <person name="Subramanian V."/>
            <person name="Lavin J.L."/>
            <person name="Oguiza J.A."/>
            <person name="Perez G."/>
            <person name="Pisabarro A.G."/>
            <person name="Ramirez L."/>
            <person name="Santoyo F."/>
            <person name="Master E."/>
            <person name="Coutinho P.M."/>
            <person name="Henrissat B."/>
            <person name="Lombard V."/>
            <person name="Magnuson J.K."/>
            <person name="Kuees U."/>
            <person name="Hori C."/>
            <person name="Igarashi K."/>
            <person name="Samejima M."/>
            <person name="Held B.W."/>
            <person name="Barry K.W."/>
            <person name="LaButti K.M."/>
            <person name="Lapidus A."/>
            <person name="Lindquist E.A."/>
            <person name="Lucas S.M."/>
            <person name="Riley R."/>
            <person name="Salamov A.A."/>
            <person name="Hoffmeister D."/>
            <person name="Schwenk D."/>
            <person name="Hadar Y."/>
            <person name="Yarden O."/>
            <person name="de Vries R.P."/>
            <person name="Wiebenga A."/>
            <person name="Stenlid J."/>
            <person name="Eastwood D."/>
            <person name="Grigoriev I.V."/>
            <person name="Berka R.M."/>
            <person name="Blanchette R.A."/>
            <person name="Kersten P."/>
            <person name="Martinez A.T."/>
            <person name="Vicuna R."/>
            <person name="Cullen D."/>
        </authorList>
    </citation>
    <scope>NUCLEOTIDE SEQUENCE [LARGE SCALE GENOMIC DNA]</scope>
    <source>
        <strain evidence="1 2">B</strain>
    </source>
</reference>
<evidence type="ECO:0000313" key="1">
    <source>
        <dbReference type="EMBL" id="EMD33220.1"/>
    </source>
</evidence>
<dbReference type="Pfam" id="PF13975">
    <property type="entry name" value="gag-asp_proteas"/>
    <property type="match status" value="1"/>
</dbReference>
<dbReference type="SUPFAM" id="SSF50630">
    <property type="entry name" value="Acid proteases"/>
    <property type="match status" value="1"/>
</dbReference>
<dbReference type="HOGENOM" id="CLU_000384_32_0_1"/>
<name>M2QM22_CERS8</name>
<evidence type="ECO:0008006" key="3">
    <source>
        <dbReference type="Google" id="ProtNLM"/>
    </source>
</evidence>
<proteinExistence type="predicted"/>
<feature type="non-terminal residue" evidence="1">
    <location>
        <position position="1"/>
    </location>
</feature>
<dbReference type="CDD" id="cd00303">
    <property type="entry name" value="retropepsin_like"/>
    <property type="match status" value="1"/>
</dbReference>
<dbReference type="AlphaFoldDB" id="M2QM22"/>
<feature type="non-terminal residue" evidence="1">
    <location>
        <position position="117"/>
    </location>
</feature>